<dbReference type="PANTHER" id="PTHR15162:SF7">
    <property type="entry name" value="SUCCINYLGLUTAMATE DESUCCINYLASE"/>
    <property type="match status" value="1"/>
</dbReference>
<dbReference type="SUPFAM" id="SSF53187">
    <property type="entry name" value="Zn-dependent exopeptidases"/>
    <property type="match status" value="1"/>
</dbReference>
<dbReference type="InterPro" id="IPR050178">
    <property type="entry name" value="AspA/AstE_fam"/>
</dbReference>
<dbReference type="RefSeq" id="WP_076429764.1">
    <property type="nucleotide sequence ID" value="NZ_FTNO01000001.1"/>
</dbReference>
<feature type="domain" description="Succinylglutamate desuccinylase/Aspartoacylase catalytic" evidence="5">
    <location>
        <begin position="10"/>
        <end position="102"/>
    </location>
</feature>
<dbReference type="GO" id="GO:0005829">
    <property type="term" value="C:cytosol"/>
    <property type="evidence" value="ECO:0007669"/>
    <property type="project" value="TreeGrafter"/>
</dbReference>
<comment type="cofactor">
    <cofactor evidence="1">
        <name>Zn(2+)</name>
        <dbReference type="ChEBI" id="CHEBI:29105"/>
    </cofactor>
</comment>
<proteinExistence type="predicted"/>
<gene>
    <name evidence="6" type="ORF">SAMN05421858_1816</name>
</gene>
<reference evidence="7" key="1">
    <citation type="submission" date="2017-01" db="EMBL/GenBank/DDBJ databases">
        <authorList>
            <person name="Varghese N."/>
            <person name="Submissions S."/>
        </authorList>
    </citation>
    <scope>NUCLEOTIDE SEQUENCE [LARGE SCALE GENOMIC DNA]</scope>
    <source>
        <strain evidence="7">CGMCC 1.7737</strain>
    </source>
</reference>
<dbReference type="InterPro" id="IPR055438">
    <property type="entry name" value="AstE_AspA_cat"/>
</dbReference>
<dbReference type="PANTHER" id="PTHR15162">
    <property type="entry name" value="ASPARTOACYLASE"/>
    <property type="match status" value="1"/>
</dbReference>
<evidence type="ECO:0000256" key="2">
    <source>
        <dbReference type="ARBA" id="ARBA00022723"/>
    </source>
</evidence>
<dbReference type="GO" id="GO:0016788">
    <property type="term" value="F:hydrolase activity, acting on ester bonds"/>
    <property type="evidence" value="ECO:0007669"/>
    <property type="project" value="InterPro"/>
</dbReference>
<dbReference type="AlphaFoldDB" id="A0A1N6Z114"/>
<dbReference type="GO" id="GO:0046872">
    <property type="term" value="F:metal ion binding"/>
    <property type="evidence" value="ECO:0007669"/>
    <property type="project" value="UniProtKB-KW"/>
</dbReference>
<evidence type="ECO:0000313" key="7">
    <source>
        <dbReference type="Proteomes" id="UP000186914"/>
    </source>
</evidence>
<accession>A0A1N6Z114</accession>
<dbReference type="OrthoDB" id="323389at2157"/>
<evidence type="ECO:0000256" key="3">
    <source>
        <dbReference type="ARBA" id="ARBA00022801"/>
    </source>
</evidence>
<dbReference type="EMBL" id="FTNO01000001">
    <property type="protein sequence ID" value="SIR20421.1"/>
    <property type="molecule type" value="Genomic_DNA"/>
</dbReference>
<keyword evidence="7" id="KW-1185">Reference proteome</keyword>
<name>A0A1N6Z114_9EURY</name>
<organism evidence="6 7">
    <name type="scientific">Haladaptatus litoreus</name>
    <dbReference type="NCBI Taxonomy" id="553468"/>
    <lineage>
        <taxon>Archaea</taxon>
        <taxon>Methanobacteriati</taxon>
        <taxon>Methanobacteriota</taxon>
        <taxon>Stenosarchaea group</taxon>
        <taxon>Halobacteria</taxon>
        <taxon>Halobacteriales</taxon>
        <taxon>Haladaptataceae</taxon>
        <taxon>Haladaptatus</taxon>
    </lineage>
</organism>
<dbReference type="Gene3D" id="3.40.630.10">
    <property type="entry name" value="Zn peptidases"/>
    <property type="match status" value="1"/>
</dbReference>
<keyword evidence="2" id="KW-0479">Metal-binding</keyword>
<protein>
    <submittedName>
        <fullName evidence="6">Succinylglutamate desuccinylase</fullName>
    </submittedName>
</protein>
<dbReference type="Proteomes" id="UP000186914">
    <property type="component" value="Unassembled WGS sequence"/>
</dbReference>
<keyword evidence="4" id="KW-0862">Zinc</keyword>
<dbReference type="Pfam" id="PF24827">
    <property type="entry name" value="AstE_AspA_cat"/>
    <property type="match status" value="1"/>
</dbReference>
<evidence type="ECO:0000259" key="5">
    <source>
        <dbReference type="Pfam" id="PF24827"/>
    </source>
</evidence>
<evidence type="ECO:0000313" key="6">
    <source>
        <dbReference type="EMBL" id="SIR20421.1"/>
    </source>
</evidence>
<keyword evidence="3" id="KW-0378">Hydrolase</keyword>
<sequence>MRIEQLGDGTPEVAVVAGIHGDEPCGPRAVERLLRENPNVERPVKLVIVNERALERGVRYINEDLNRVFPGDPDAANYERRLAHELLGELNDCTVLSLHSTQSYARPFALVDKVNAVARSICPYLPVSELVETDRFTKGKLISHPHTLEVECGLQGTDEAAENAYDLIRGFLAGTGTLPLPEAENPVEAGKRDEVRVYRMDQPVLKNGGSEFEVLVDNFAPVEEGEEFATTDGKELVAEESFIPVLMSAYGYEGIFGYTAEHVGVLGN</sequence>
<evidence type="ECO:0000256" key="4">
    <source>
        <dbReference type="ARBA" id="ARBA00022833"/>
    </source>
</evidence>
<evidence type="ECO:0000256" key="1">
    <source>
        <dbReference type="ARBA" id="ARBA00001947"/>
    </source>
</evidence>